<dbReference type="InterPro" id="IPR024607">
    <property type="entry name" value="Sulfatase_CS"/>
</dbReference>
<dbReference type="EMBL" id="UINC01042392">
    <property type="protein sequence ID" value="SVB44973.1"/>
    <property type="molecule type" value="Genomic_DNA"/>
</dbReference>
<dbReference type="GO" id="GO:0004065">
    <property type="term" value="F:arylsulfatase activity"/>
    <property type="evidence" value="ECO:0007669"/>
    <property type="project" value="TreeGrafter"/>
</dbReference>
<evidence type="ECO:0000256" key="4">
    <source>
        <dbReference type="ARBA" id="ARBA00022837"/>
    </source>
</evidence>
<evidence type="ECO:0000256" key="3">
    <source>
        <dbReference type="ARBA" id="ARBA00022801"/>
    </source>
</evidence>
<feature type="non-terminal residue" evidence="6">
    <location>
        <position position="451"/>
    </location>
</feature>
<keyword evidence="3" id="KW-0378">Hydrolase</keyword>
<comment type="similarity">
    <text evidence="1">Belongs to the sulfatase family.</text>
</comment>
<dbReference type="Pfam" id="PF00884">
    <property type="entry name" value="Sulfatase"/>
    <property type="match status" value="1"/>
</dbReference>
<evidence type="ECO:0000259" key="5">
    <source>
        <dbReference type="Pfam" id="PF00884"/>
    </source>
</evidence>
<keyword evidence="4" id="KW-0106">Calcium</keyword>
<dbReference type="Gene3D" id="3.40.720.10">
    <property type="entry name" value="Alkaline Phosphatase, subunit A"/>
    <property type="match status" value="1"/>
</dbReference>
<evidence type="ECO:0000313" key="6">
    <source>
        <dbReference type="EMBL" id="SVB44973.1"/>
    </source>
</evidence>
<dbReference type="PANTHER" id="PTHR42693">
    <property type="entry name" value="ARYLSULFATASE FAMILY MEMBER"/>
    <property type="match status" value="1"/>
</dbReference>
<feature type="domain" description="Sulfatase N-terminal" evidence="5">
    <location>
        <begin position="6"/>
        <end position="332"/>
    </location>
</feature>
<sequence length="451" mass="49824">MSSPLPNIVCILTDDQGIWAAGCYGNPEIRTPGIDHIAATGVRFDNFFVSTPVCSPSRATLLTGRIASQHGVHDWIRGGNTGPDAASYLEEEIAYTDILAAHGWTCGLSGKWHLGNSQIPQHGFSHWFVHQGGGGVYNNAPMIRDGEPITAPGYVTNVITDDALAFIDRRASDHQPFYLGVHYTAPHSPWDGHPQDIVDSYDDCPFDSCPQEPIHPWAGGLTHNNMGDRESLQGYFAAVTAMDMDVCRILEKLEALGIRDNTLVIFLSDNGFSLGHHGFWGKGNGTYPPNMYENSIKVPAVMSHPACIPQGIVQSAMISSCDFMPTLLEYLDLPIPQDRNLSGSAMVPLWQGEEGVGRDHVIICDEYGDTRMIRTVDWKYVHRYPDGPHELYDLTNDPDERINLVDEASQAKRRRLLQGELESWFDRYADPEKDGRGCGVTGMGQLRPIFG</sequence>
<gene>
    <name evidence="6" type="ORF">METZ01_LOCUS197827</name>
</gene>
<keyword evidence="2" id="KW-0479">Metal-binding</keyword>
<dbReference type="AlphaFoldDB" id="A0A382E4S7"/>
<name>A0A382E4S7_9ZZZZ</name>
<evidence type="ECO:0000256" key="1">
    <source>
        <dbReference type="ARBA" id="ARBA00008779"/>
    </source>
</evidence>
<organism evidence="6">
    <name type="scientific">marine metagenome</name>
    <dbReference type="NCBI Taxonomy" id="408172"/>
    <lineage>
        <taxon>unclassified sequences</taxon>
        <taxon>metagenomes</taxon>
        <taxon>ecological metagenomes</taxon>
    </lineage>
</organism>
<dbReference type="PANTHER" id="PTHR42693:SF53">
    <property type="entry name" value="ENDO-4-O-SULFATASE"/>
    <property type="match status" value="1"/>
</dbReference>
<dbReference type="GO" id="GO:0046872">
    <property type="term" value="F:metal ion binding"/>
    <property type="evidence" value="ECO:0007669"/>
    <property type="project" value="UniProtKB-KW"/>
</dbReference>
<dbReference type="InterPro" id="IPR050738">
    <property type="entry name" value="Sulfatase"/>
</dbReference>
<dbReference type="PROSITE" id="PS00523">
    <property type="entry name" value="SULFATASE_1"/>
    <property type="match status" value="1"/>
</dbReference>
<protein>
    <recommendedName>
        <fullName evidence="5">Sulfatase N-terminal domain-containing protein</fullName>
    </recommendedName>
</protein>
<accession>A0A382E4S7</accession>
<evidence type="ECO:0000256" key="2">
    <source>
        <dbReference type="ARBA" id="ARBA00022723"/>
    </source>
</evidence>
<dbReference type="InterPro" id="IPR017850">
    <property type="entry name" value="Alkaline_phosphatase_core_sf"/>
</dbReference>
<dbReference type="InterPro" id="IPR000917">
    <property type="entry name" value="Sulfatase_N"/>
</dbReference>
<reference evidence="6" key="1">
    <citation type="submission" date="2018-05" db="EMBL/GenBank/DDBJ databases">
        <authorList>
            <person name="Lanie J.A."/>
            <person name="Ng W.-L."/>
            <person name="Kazmierczak K.M."/>
            <person name="Andrzejewski T.M."/>
            <person name="Davidsen T.M."/>
            <person name="Wayne K.J."/>
            <person name="Tettelin H."/>
            <person name="Glass J.I."/>
            <person name="Rusch D."/>
            <person name="Podicherti R."/>
            <person name="Tsui H.-C.T."/>
            <person name="Winkler M.E."/>
        </authorList>
    </citation>
    <scope>NUCLEOTIDE SEQUENCE</scope>
</reference>
<dbReference type="CDD" id="cd16149">
    <property type="entry name" value="sulfatase_like"/>
    <property type="match status" value="1"/>
</dbReference>
<dbReference type="SUPFAM" id="SSF53649">
    <property type="entry name" value="Alkaline phosphatase-like"/>
    <property type="match status" value="1"/>
</dbReference>
<proteinExistence type="inferred from homology"/>